<dbReference type="SUPFAM" id="SSF52540">
    <property type="entry name" value="P-loop containing nucleoside triphosphate hydrolases"/>
    <property type="match status" value="1"/>
</dbReference>
<sequence length="852" mass="93059">MASRRSLRRSARSALPANFIGSSRRRARAQPWSATGTRRGSMSRSQVLGAQMPEPRLQEIVVENFRSISGKCVIPLDGSITLIHGANGAGKTSLLSAIELGATGRVGFLDEQIGDARALLRNHDYPLGRVRLSIADGGTGSRVGAFELNADQVSGEAALNPAEQVYFLERSFLPQTALGRLLESYTETGKQVDTALVRFVKSLVGLDDLDALIDGLHASGDLRRSRKAVPAWARTSEEVESIQRRRREIAAELDGARARLKAAFDTLQGLMETPGSVKVEELLRIAVERGRDSESSRADLAELEELQAKVDAIANLSRQLESSESTVSGQLDVTRAEEAQSAYRAWEEGPGAAALAELNQIRQDSLRLPLVRMSQVGEAYKESIEIAAEASRQHSEAVAADQARAEKIDTLDRRIEVLEQEIAETEKRARSVDVPTDVRVLIEILQLAVPLVDSDRCPLCDQKFAGAGTLSDHLAAKLGRLSAGSQELLLIERELNSLRSDHQTAVKQVILFKSLPPVAAGSPLDKSIRSLNSLGDSVGQGARLLRDVQSTQARSAELAAREAQRLVVRERVTQVCEALGLSTDDVPGQAPDETLGREISARIQKVRYADIQRGREREAREAVEDSHRDVERLERASREAELAVSRVRSQLSTAESRMASARELLQVSEQTRSTLINQVFDQSLNSLWAQLFGRFAPSEKFTPRFVKQTSASRSVDVRLETALPDGRTSGSPGAMLSYGNTNSAALALFMALHLSAPPQLPWLIFDDPVQSMDEIHVANFAAIVRQLAFVHERQVVIAIHQPELFDYLALELAPSTSDHSLVRATLDRGAGTTSARIERIDYAPESVLHGAL</sequence>
<comment type="caution">
    <text evidence="7">The sequence shown here is derived from an EMBL/GenBank/DDBJ whole genome shotgun (WGS) entry which is preliminary data.</text>
</comment>
<evidence type="ECO:0000256" key="2">
    <source>
        <dbReference type="ARBA" id="ARBA00011322"/>
    </source>
</evidence>
<dbReference type="OrthoDB" id="5089113at2"/>
<comment type="similarity">
    <text evidence="1">Belongs to the SMC family. SbcC subfamily.</text>
</comment>
<evidence type="ECO:0000313" key="8">
    <source>
        <dbReference type="Proteomes" id="UP000293865"/>
    </source>
</evidence>
<comment type="subunit">
    <text evidence="2">Heterodimer of SbcC and SbcD.</text>
</comment>
<keyword evidence="8" id="KW-1185">Reference proteome</keyword>
<protein>
    <recommendedName>
        <fullName evidence="3">Nuclease SbcCD subunit C</fullName>
    </recommendedName>
</protein>
<organism evidence="7 8">
    <name type="scientific">Agromyces albus</name>
    <dbReference type="NCBI Taxonomy" id="205332"/>
    <lineage>
        <taxon>Bacteria</taxon>
        <taxon>Bacillati</taxon>
        <taxon>Actinomycetota</taxon>
        <taxon>Actinomycetes</taxon>
        <taxon>Micrococcales</taxon>
        <taxon>Microbacteriaceae</taxon>
        <taxon>Agromyces</taxon>
    </lineage>
</organism>
<feature type="compositionally biased region" description="Polar residues" evidence="5">
    <location>
        <begin position="32"/>
        <end position="46"/>
    </location>
</feature>
<dbReference type="EMBL" id="SDPN01000005">
    <property type="protein sequence ID" value="RXZ72386.1"/>
    <property type="molecule type" value="Genomic_DNA"/>
</dbReference>
<evidence type="ECO:0000256" key="1">
    <source>
        <dbReference type="ARBA" id="ARBA00006930"/>
    </source>
</evidence>
<evidence type="ECO:0000259" key="6">
    <source>
        <dbReference type="Pfam" id="PF02463"/>
    </source>
</evidence>
<feature type="domain" description="RecF/RecN/SMC N-terminal" evidence="6">
    <location>
        <begin position="57"/>
        <end position="805"/>
    </location>
</feature>
<name>A0A4V1QY96_9MICO</name>
<proteinExistence type="inferred from homology"/>
<evidence type="ECO:0000256" key="3">
    <source>
        <dbReference type="ARBA" id="ARBA00013368"/>
    </source>
</evidence>
<keyword evidence="4" id="KW-0175">Coiled coil</keyword>
<feature type="region of interest" description="Disordered" evidence="5">
    <location>
        <begin position="23"/>
        <end position="46"/>
    </location>
</feature>
<reference evidence="7 8" key="1">
    <citation type="submission" date="2019-01" db="EMBL/GenBank/DDBJ databases">
        <title>Agromyces.</title>
        <authorList>
            <person name="Li J."/>
        </authorList>
    </citation>
    <scope>NUCLEOTIDE SEQUENCE [LARGE SCALE GENOMIC DNA]</scope>
    <source>
        <strain evidence="7 8">DSM 15934</strain>
    </source>
</reference>
<dbReference type="InterPro" id="IPR027417">
    <property type="entry name" value="P-loop_NTPase"/>
</dbReference>
<evidence type="ECO:0000313" key="7">
    <source>
        <dbReference type="EMBL" id="RXZ72386.1"/>
    </source>
</evidence>
<dbReference type="Proteomes" id="UP000293865">
    <property type="component" value="Unassembled WGS sequence"/>
</dbReference>
<dbReference type="PANTHER" id="PTHR32114">
    <property type="entry name" value="ABC TRANSPORTER ABCH.3"/>
    <property type="match status" value="1"/>
</dbReference>
<dbReference type="Pfam" id="PF02463">
    <property type="entry name" value="SMC_N"/>
    <property type="match status" value="1"/>
</dbReference>
<gene>
    <name evidence="7" type="ORF">ESP51_04235</name>
</gene>
<evidence type="ECO:0000256" key="5">
    <source>
        <dbReference type="SAM" id="MobiDB-lite"/>
    </source>
</evidence>
<dbReference type="AlphaFoldDB" id="A0A4V1QY96"/>
<evidence type="ECO:0000256" key="4">
    <source>
        <dbReference type="SAM" id="Coils"/>
    </source>
</evidence>
<accession>A0A4V1QY96</accession>
<dbReference type="Gene3D" id="3.40.50.300">
    <property type="entry name" value="P-loop containing nucleotide triphosphate hydrolases"/>
    <property type="match status" value="2"/>
</dbReference>
<dbReference type="InterPro" id="IPR003395">
    <property type="entry name" value="RecF/RecN/SMC_N"/>
</dbReference>
<feature type="coiled-coil region" evidence="4">
    <location>
        <begin position="616"/>
        <end position="671"/>
    </location>
</feature>
<dbReference type="PANTHER" id="PTHR32114:SF2">
    <property type="entry name" value="ABC TRANSPORTER ABCH.3"/>
    <property type="match status" value="1"/>
</dbReference>